<dbReference type="EMBL" id="JAUHHV010000007">
    <property type="protein sequence ID" value="KAK1417549.1"/>
    <property type="molecule type" value="Genomic_DNA"/>
</dbReference>
<name>A0AAD8K724_TARER</name>
<keyword evidence="1" id="KW-1133">Transmembrane helix</keyword>
<feature type="transmembrane region" description="Helical" evidence="1">
    <location>
        <begin position="37"/>
        <end position="57"/>
    </location>
</feature>
<comment type="caution">
    <text evidence="2">The sequence shown here is derived from an EMBL/GenBank/DDBJ whole genome shotgun (WGS) entry which is preliminary data.</text>
</comment>
<dbReference type="AlphaFoldDB" id="A0AAD8K724"/>
<evidence type="ECO:0000256" key="1">
    <source>
        <dbReference type="SAM" id="Phobius"/>
    </source>
</evidence>
<evidence type="ECO:0000313" key="2">
    <source>
        <dbReference type="EMBL" id="KAK1417549.1"/>
    </source>
</evidence>
<accession>A0AAD8K724</accession>
<proteinExistence type="predicted"/>
<reference evidence="2" key="1">
    <citation type="journal article" date="2023" name="bioRxiv">
        <title>Improved chromosome-level genome assembly for marigold (Tagetes erecta).</title>
        <authorList>
            <person name="Jiang F."/>
            <person name="Yuan L."/>
            <person name="Wang S."/>
            <person name="Wang H."/>
            <person name="Xu D."/>
            <person name="Wang A."/>
            <person name="Fan W."/>
        </authorList>
    </citation>
    <scope>NUCLEOTIDE SEQUENCE</scope>
    <source>
        <strain evidence="2">WSJ</strain>
        <tissue evidence="2">Leaf</tissue>
    </source>
</reference>
<keyword evidence="1" id="KW-0812">Transmembrane</keyword>
<keyword evidence="1" id="KW-0472">Membrane</keyword>
<gene>
    <name evidence="2" type="ORF">QVD17_26678</name>
</gene>
<keyword evidence="3" id="KW-1185">Reference proteome</keyword>
<sequence>MIMGNMNFPQTCRLWIKVTLSLARCHARQGDPLAPFLFILVMEALHVVMMMMMMKAINLGILEGTVKPNNSPTPQGLILLRAGMGQAM</sequence>
<protein>
    <submittedName>
        <fullName evidence="2">Uncharacterized protein</fullName>
    </submittedName>
</protein>
<organism evidence="2 3">
    <name type="scientific">Tagetes erecta</name>
    <name type="common">African marigold</name>
    <dbReference type="NCBI Taxonomy" id="13708"/>
    <lineage>
        <taxon>Eukaryota</taxon>
        <taxon>Viridiplantae</taxon>
        <taxon>Streptophyta</taxon>
        <taxon>Embryophyta</taxon>
        <taxon>Tracheophyta</taxon>
        <taxon>Spermatophyta</taxon>
        <taxon>Magnoliopsida</taxon>
        <taxon>eudicotyledons</taxon>
        <taxon>Gunneridae</taxon>
        <taxon>Pentapetalae</taxon>
        <taxon>asterids</taxon>
        <taxon>campanulids</taxon>
        <taxon>Asterales</taxon>
        <taxon>Asteraceae</taxon>
        <taxon>Asteroideae</taxon>
        <taxon>Heliantheae alliance</taxon>
        <taxon>Tageteae</taxon>
        <taxon>Tagetes</taxon>
    </lineage>
</organism>
<evidence type="ECO:0000313" key="3">
    <source>
        <dbReference type="Proteomes" id="UP001229421"/>
    </source>
</evidence>
<dbReference type="Proteomes" id="UP001229421">
    <property type="component" value="Unassembled WGS sequence"/>
</dbReference>